<keyword evidence="3" id="KW-0813">Transport</keyword>
<dbReference type="AlphaFoldDB" id="A0A243QCK7"/>
<keyword evidence="10" id="KW-1185">Reference proteome</keyword>
<evidence type="ECO:0000313" key="9">
    <source>
        <dbReference type="EMBL" id="OUC79497.1"/>
    </source>
</evidence>
<dbReference type="InterPro" id="IPR003593">
    <property type="entry name" value="AAA+_ATPase"/>
</dbReference>
<gene>
    <name evidence="9" type="ORF">CA982_07865</name>
</gene>
<reference evidence="9 10" key="1">
    <citation type="submission" date="2017-05" db="EMBL/GenBank/DDBJ databases">
        <title>Biotechnological potential of actinobacteria isolated from South African environments.</title>
        <authorList>
            <person name="Le Roes-Hill M."/>
            <person name="Prins A."/>
            <person name="Durrell K.A."/>
        </authorList>
    </citation>
    <scope>NUCLEOTIDE SEQUENCE [LARGE SCALE GENOMIC DNA]</scope>
    <source>
        <strain evidence="9">BS2</strain>
    </source>
</reference>
<keyword evidence="5" id="KW-0547">Nucleotide-binding</keyword>
<evidence type="ECO:0000256" key="7">
    <source>
        <dbReference type="ARBA" id="ARBA00023136"/>
    </source>
</evidence>
<dbReference type="Gene3D" id="3.40.50.300">
    <property type="entry name" value="P-loop containing nucleotide triphosphate hydrolases"/>
    <property type="match status" value="2"/>
</dbReference>
<sequence>MSTTEGDIDRRAATSDTPILSVDGLSVRFPQRSGAVEAVTDLTFDLPRNHVLALVGESGSGKSVTASAIAGLLPGSARPEVDGSISLAGSQIVGAAEKDLNALRGTTVGTIFQNPATSFDPSFTIGGQLVELIRLHREVSRAEAREVAGEWLDRVGIRDTARVLGSYPHQLSGGMRQRVMIAVACIPEPDLLIADEPTTALDPTLSVRILDLIADLRAELGMAVLLVTHDFGVVARLSDSVAVLRHGRLVEYGPTRQVLEDPQQEYTRNLITAVPELSADAHLDDRDAPSDDAVPSAVIDGVSKIFDATGRRAADFTALDDVSIRVGRGRALGVIGESGSGKSTLARILAGLDAVTSGRVTIHREGGEVEVSSLRGAERARHVQLVFQDHGSALNPRIPVGEQISRPIRRLGLLTGARSLRRRADELLGLVGLEPDVIRDRFPHQLSGGQRQRVGIARALGVGPALVILDEPTSALDVTTQDEILRLLTNLRSTTEVTFVLIAHDLAVVQAFADDVVVLDRGRVVDRFDAQDFRAPERDPVTRRLVDAVLPPRPPVVRSVAPA</sequence>
<dbReference type="CDD" id="cd03257">
    <property type="entry name" value="ABC_NikE_OppD_transporters"/>
    <property type="match status" value="2"/>
</dbReference>
<evidence type="ECO:0000256" key="1">
    <source>
        <dbReference type="ARBA" id="ARBA00004202"/>
    </source>
</evidence>
<evidence type="ECO:0000256" key="4">
    <source>
        <dbReference type="ARBA" id="ARBA00022475"/>
    </source>
</evidence>
<keyword evidence="6 9" id="KW-0067">ATP-binding</keyword>
<dbReference type="InterPro" id="IPR017871">
    <property type="entry name" value="ABC_transporter-like_CS"/>
</dbReference>
<feature type="domain" description="ABC transporter" evidence="8">
    <location>
        <begin position="20"/>
        <end position="271"/>
    </location>
</feature>
<keyword evidence="7" id="KW-0472">Membrane</keyword>
<dbReference type="Pfam" id="PF00005">
    <property type="entry name" value="ABC_tran"/>
    <property type="match status" value="2"/>
</dbReference>
<dbReference type="EMBL" id="NGFO01000007">
    <property type="protein sequence ID" value="OUC79497.1"/>
    <property type="molecule type" value="Genomic_DNA"/>
</dbReference>
<dbReference type="PANTHER" id="PTHR43297">
    <property type="entry name" value="OLIGOPEPTIDE TRANSPORT ATP-BINDING PROTEIN APPD"/>
    <property type="match status" value="1"/>
</dbReference>
<dbReference type="PROSITE" id="PS50893">
    <property type="entry name" value="ABC_TRANSPORTER_2"/>
    <property type="match status" value="2"/>
</dbReference>
<dbReference type="InterPro" id="IPR050388">
    <property type="entry name" value="ABC_Ni/Peptide_Import"/>
</dbReference>
<comment type="caution">
    <text evidence="9">The sequence shown here is derived from an EMBL/GenBank/DDBJ whole genome shotgun (WGS) entry which is preliminary data.</text>
</comment>
<dbReference type="InterPro" id="IPR003439">
    <property type="entry name" value="ABC_transporter-like_ATP-bd"/>
</dbReference>
<evidence type="ECO:0000256" key="5">
    <source>
        <dbReference type="ARBA" id="ARBA00022741"/>
    </source>
</evidence>
<name>A0A243QCK7_9ACTN</name>
<dbReference type="PROSITE" id="PS00211">
    <property type="entry name" value="ABC_TRANSPORTER_1"/>
    <property type="match status" value="1"/>
</dbReference>
<evidence type="ECO:0000313" key="10">
    <source>
        <dbReference type="Proteomes" id="UP000194632"/>
    </source>
</evidence>
<dbReference type="GO" id="GO:0016887">
    <property type="term" value="F:ATP hydrolysis activity"/>
    <property type="evidence" value="ECO:0007669"/>
    <property type="project" value="InterPro"/>
</dbReference>
<protein>
    <submittedName>
        <fullName evidence="9">Glutathione ABC transporter ATP-binding protein</fullName>
    </submittedName>
</protein>
<evidence type="ECO:0000256" key="6">
    <source>
        <dbReference type="ARBA" id="ARBA00022840"/>
    </source>
</evidence>
<proteinExistence type="inferred from homology"/>
<dbReference type="GO" id="GO:0005524">
    <property type="term" value="F:ATP binding"/>
    <property type="evidence" value="ECO:0007669"/>
    <property type="project" value="UniProtKB-KW"/>
</dbReference>
<comment type="similarity">
    <text evidence="2">Belongs to the ABC transporter superfamily.</text>
</comment>
<organism evidence="9 10">
    <name type="scientific">Gordonia lacunae</name>
    <dbReference type="NCBI Taxonomy" id="417102"/>
    <lineage>
        <taxon>Bacteria</taxon>
        <taxon>Bacillati</taxon>
        <taxon>Actinomycetota</taxon>
        <taxon>Actinomycetes</taxon>
        <taxon>Mycobacteriales</taxon>
        <taxon>Gordoniaceae</taxon>
        <taxon>Gordonia</taxon>
    </lineage>
</organism>
<evidence type="ECO:0000256" key="3">
    <source>
        <dbReference type="ARBA" id="ARBA00022448"/>
    </source>
</evidence>
<dbReference type="STRING" id="417102.CA982_07865"/>
<feature type="domain" description="ABC transporter" evidence="8">
    <location>
        <begin position="303"/>
        <end position="546"/>
    </location>
</feature>
<dbReference type="InterPro" id="IPR027417">
    <property type="entry name" value="P-loop_NTPase"/>
</dbReference>
<dbReference type="GO" id="GO:0005886">
    <property type="term" value="C:plasma membrane"/>
    <property type="evidence" value="ECO:0007669"/>
    <property type="project" value="UniProtKB-SubCell"/>
</dbReference>
<dbReference type="SUPFAM" id="SSF52540">
    <property type="entry name" value="P-loop containing nucleoside triphosphate hydrolases"/>
    <property type="match status" value="2"/>
</dbReference>
<comment type="subcellular location">
    <subcellularLocation>
        <location evidence="1">Cell membrane</location>
        <topology evidence="1">Peripheral membrane protein</topology>
    </subcellularLocation>
</comment>
<accession>A0A243QCK7</accession>
<keyword evidence="4" id="KW-1003">Cell membrane</keyword>
<dbReference type="SMART" id="SM00382">
    <property type="entry name" value="AAA"/>
    <property type="match status" value="2"/>
</dbReference>
<dbReference type="Proteomes" id="UP000194632">
    <property type="component" value="Unassembled WGS sequence"/>
</dbReference>
<evidence type="ECO:0000256" key="2">
    <source>
        <dbReference type="ARBA" id="ARBA00005417"/>
    </source>
</evidence>
<evidence type="ECO:0000259" key="8">
    <source>
        <dbReference type="PROSITE" id="PS50893"/>
    </source>
</evidence>
<dbReference type="PANTHER" id="PTHR43297:SF2">
    <property type="entry name" value="DIPEPTIDE TRANSPORT ATP-BINDING PROTEIN DPPD"/>
    <property type="match status" value="1"/>
</dbReference>
<dbReference type="RefSeq" id="WP_086534912.1">
    <property type="nucleotide sequence ID" value="NZ_NGFO01000007.1"/>
</dbReference>
<dbReference type="OrthoDB" id="2986442at2"/>